<dbReference type="Pfam" id="PF00132">
    <property type="entry name" value="Hexapep"/>
    <property type="match status" value="1"/>
</dbReference>
<dbReference type="SUPFAM" id="SSF51161">
    <property type="entry name" value="Trimeric LpxA-like enzymes"/>
    <property type="match status" value="1"/>
</dbReference>
<keyword evidence="3" id="KW-0012">Acyltransferase</keyword>
<gene>
    <name evidence="3" type="ORF">FNY66_09625</name>
</gene>
<keyword evidence="2" id="KW-0677">Repeat</keyword>
<evidence type="ECO:0000256" key="1">
    <source>
        <dbReference type="ARBA" id="ARBA00022679"/>
    </source>
</evidence>
<dbReference type="InterPro" id="IPR001451">
    <property type="entry name" value="Hexapep"/>
</dbReference>
<evidence type="ECO:0000256" key="2">
    <source>
        <dbReference type="ARBA" id="ARBA00022737"/>
    </source>
</evidence>
<dbReference type="PANTHER" id="PTHR23416:SF78">
    <property type="entry name" value="LIPOPOLYSACCHARIDE BIOSYNTHESIS O-ACETYL TRANSFERASE WBBJ-RELATED"/>
    <property type="match status" value="1"/>
</dbReference>
<dbReference type="EMBL" id="VMSO01000011">
    <property type="protein sequence ID" value="KAA8501159.1"/>
    <property type="molecule type" value="Genomic_DNA"/>
</dbReference>
<dbReference type="InterPro" id="IPR011004">
    <property type="entry name" value="Trimer_LpxA-like_sf"/>
</dbReference>
<dbReference type="CDD" id="cd04647">
    <property type="entry name" value="LbH_MAT_like"/>
    <property type="match status" value="1"/>
</dbReference>
<reference evidence="3" key="1">
    <citation type="submission" date="2019-07" db="EMBL/GenBank/DDBJ databases">
        <authorList>
            <person name="Wongkuna S."/>
            <person name="Scaria J."/>
        </authorList>
    </citation>
    <scope>NUCLEOTIDE SEQUENCE [LARGE SCALE GENOMIC DNA]</scope>
    <source>
        <strain evidence="3">SW178</strain>
    </source>
</reference>
<dbReference type="PANTHER" id="PTHR23416">
    <property type="entry name" value="SIALIC ACID SYNTHASE-RELATED"/>
    <property type="match status" value="1"/>
</dbReference>
<dbReference type="GO" id="GO:0016746">
    <property type="term" value="F:acyltransferase activity"/>
    <property type="evidence" value="ECO:0007669"/>
    <property type="project" value="UniProtKB-KW"/>
</dbReference>
<dbReference type="Gene3D" id="2.160.10.10">
    <property type="entry name" value="Hexapeptide repeat proteins"/>
    <property type="match status" value="1"/>
</dbReference>
<evidence type="ECO:0000313" key="4">
    <source>
        <dbReference type="Proteomes" id="UP000322025"/>
    </source>
</evidence>
<evidence type="ECO:0000313" key="3">
    <source>
        <dbReference type="EMBL" id="KAA8501159.1"/>
    </source>
</evidence>
<accession>A0A5M9I085</accession>
<dbReference type="InterPro" id="IPR018357">
    <property type="entry name" value="Hexapep_transf_CS"/>
</dbReference>
<dbReference type="Proteomes" id="UP000322025">
    <property type="component" value="Unassembled WGS sequence"/>
</dbReference>
<keyword evidence="1 3" id="KW-0808">Transferase</keyword>
<comment type="caution">
    <text evidence="3">The sequence shown here is derived from an EMBL/GenBank/DDBJ whole genome shotgun (WGS) entry which is preliminary data.</text>
</comment>
<protein>
    <submittedName>
        <fullName evidence="3">Acyltransferase</fullName>
    </submittedName>
</protein>
<dbReference type="InterPro" id="IPR051159">
    <property type="entry name" value="Hexapeptide_acetyltransf"/>
</dbReference>
<organism evidence="3 4">
    <name type="scientific">Mediterraneibacter catenae</name>
    <dbReference type="NCBI Taxonomy" id="2594882"/>
    <lineage>
        <taxon>Bacteria</taxon>
        <taxon>Bacillati</taxon>
        <taxon>Bacillota</taxon>
        <taxon>Clostridia</taxon>
        <taxon>Lachnospirales</taxon>
        <taxon>Lachnospiraceae</taxon>
        <taxon>Mediterraneibacter</taxon>
    </lineage>
</organism>
<keyword evidence="4" id="KW-1185">Reference proteome</keyword>
<dbReference type="AlphaFoldDB" id="A0A5M9I085"/>
<sequence>MSIKIIIGKIIYNILGKHMPPSDSRFSFGSKHIRAFCGKLILKECGKNINIEKGAHFSSEMSLGDHSGIGINAQIAPYVSIGKDVMMGPECMMYTVNHGMARTDIPMWKQPFTAPRPIVIEDDVWIGSRVIILPGVHVGRGSVIGAGSVVTKNIEPYSIVGGNPAKLIRKRER</sequence>
<dbReference type="PROSITE" id="PS00101">
    <property type="entry name" value="HEXAPEP_TRANSFERASES"/>
    <property type="match status" value="1"/>
</dbReference>
<name>A0A5M9I085_9FIRM</name>
<dbReference type="OrthoDB" id="9801697at2"/>
<proteinExistence type="predicted"/>